<dbReference type="GO" id="GO:0003887">
    <property type="term" value="F:DNA-directed DNA polymerase activity"/>
    <property type="evidence" value="ECO:0007669"/>
    <property type="project" value="UniProtKB-KW"/>
</dbReference>
<evidence type="ECO:0000256" key="8">
    <source>
        <dbReference type="ARBA" id="ARBA00022801"/>
    </source>
</evidence>
<comment type="function">
    <text evidence="1">The aspartyl protease (PR) mediates the proteolytic cleavages of the Gag and Gag-Pol polyproteins after assembly of the VLP.</text>
</comment>
<dbReference type="InterPro" id="IPR039537">
    <property type="entry name" value="Retrotran_Ty1/copia-like"/>
</dbReference>
<keyword evidence="11" id="KW-0229">DNA integration</keyword>
<dbReference type="Pfam" id="PF14223">
    <property type="entry name" value="Retrotran_gag_2"/>
    <property type="match status" value="1"/>
</dbReference>
<keyword evidence="13" id="KW-0548">Nucleotidyltransferase</keyword>
<evidence type="ECO:0008006" key="22">
    <source>
        <dbReference type="Google" id="ProtNLM"/>
    </source>
</evidence>
<dbReference type="Pfam" id="PF05699">
    <property type="entry name" value="Dimer_Tnp_hAT"/>
    <property type="match status" value="1"/>
</dbReference>
<keyword evidence="12" id="KW-0695">RNA-directed DNA polymerase</keyword>
<dbReference type="InterPro" id="IPR025724">
    <property type="entry name" value="GAG-pre-integrase_dom"/>
</dbReference>
<gene>
    <name evidence="20" type="ORF">MEUPH1_LOCUS24549</name>
</gene>
<dbReference type="SMART" id="SM00343">
    <property type="entry name" value="ZnF_C2HC"/>
    <property type="match status" value="1"/>
</dbReference>
<dbReference type="GO" id="GO:0004519">
    <property type="term" value="F:endonuclease activity"/>
    <property type="evidence" value="ECO:0007669"/>
    <property type="project" value="UniProtKB-KW"/>
</dbReference>
<keyword evidence="3" id="KW-0645">Protease</keyword>
<dbReference type="InterPro" id="IPR054722">
    <property type="entry name" value="PolX-like_BBD"/>
</dbReference>
<keyword evidence="14" id="KW-0917">Virion maturation</keyword>
<evidence type="ECO:0000313" key="20">
    <source>
        <dbReference type="EMBL" id="CAI6370432.1"/>
    </source>
</evidence>
<keyword evidence="4" id="KW-0540">Nuclease</keyword>
<dbReference type="PROSITE" id="PS50994">
    <property type="entry name" value="INTEGRASE"/>
    <property type="match status" value="1"/>
</dbReference>
<dbReference type="GO" id="GO:0006508">
    <property type="term" value="P:proteolysis"/>
    <property type="evidence" value="ECO:0007669"/>
    <property type="project" value="UniProtKB-KW"/>
</dbReference>
<dbReference type="InterPro" id="IPR057670">
    <property type="entry name" value="SH3_retrovirus"/>
</dbReference>
<evidence type="ECO:0000256" key="13">
    <source>
        <dbReference type="ARBA" id="ARBA00022932"/>
    </source>
</evidence>
<dbReference type="CDD" id="cd09272">
    <property type="entry name" value="RNase_HI_RT_Ty1"/>
    <property type="match status" value="1"/>
</dbReference>
<keyword evidence="17" id="KW-0175">Coiled coil</keyword>
<feature type="domain" description="Integrase catalytic" evidence="19">
    <location>
        <begin position="455"/>
        <end position="621"/>
    </location>
</feature>
<keyword evidence="2" id="KW-1188">Viral release from host cell</keyword>
<protein>
    <recommendedName>
        <fullName evidence="22">Polyprotein</fullName>
    </recommendedName>
</protein>
<dbReference type="SUPFAM" id="SSF53098">
    <property type="entry name" value="Ribonuclease H-like"/>
    <property type="match status" value="2"/>
</dbReference>
<dbReference type="InterPro" id="IPR036875">
    <property type="entry name" value="Znf_CCHC_sf"/>
</dbReference>
<reference evidence="20 21" key="1">
    <citation type="submission" date="2023-01" db="EMBL/GenBank/DDBJ databases">
        <authorList>
            <person name="Whitehead M."/>
        </authorList>
    </citation>
    <scope>NUCLEOTIDE SEQUENCE [LARGE SCALE GENOMIC DNA]</scope>
</reference>
<sequence length="1167" mass="134609">MNAAEIFDVVTGKSKKPILAKIGNETEDEARKRHSVDFSIWKRADNKAQKYIVTSLDEQPLQYIMNCDTANGMWNKLLSVYEQMSDTSITIVQQKFYRYTMDPKDNIAGHISKLENLSRQLKQLGEPISESMLITKILMTLPDSYRHFYSAWDSMNSANRTLEQLTTRLMVEETRQVQGQEVRDDVAESSALTATKGKYNKSQKYVNKNDNTKPGKCNHCKKPGHWKRDCRIFKKEQEEKKSTSGLALIGVQRKNEEIDDSDKWYVDSGASDHMTNRKEWFVDYKHFDVHSLVRIGDGKHIMAVGKGNINIHTYVDNKWIKGYLENVLYVPDLKVNLFSCGACLDKGITMVTDSKGCSFKINNRVIAVGVRENKLFTMLIKTDISQEIGHCANVAVKKLTLEHWHKILCHQNVKHVREYLKHNEIQFTDIQGQLFCEPCIYGKQHKETFTQSETITTEPGQIIHSDVCGPMEENSLGGKRYFIIFKDDYSKYTYVYFMKHKSEVKEKLNCFLSMVKTQTKYVIKTIRSDCGLEYKNFEVQSILNHLGIKHETSVPYTPEQNGKAERSMRTICEAARTMIYAKNFPKSLWAEAVNTVVFSLNYTGNSGKVCKTPYELWFDKLPKIEKFVEFGINAYSLVPKQRRKKWDAKSRKGYFVGYSETSKGYRIWYKENNEVSLSRDVIFKDENVVNYQLVECSNNLNDNNNIDVLSLHKDGSLEHSNKPEGDEVIENEYGPISVDDNENQELEQGNGSNVNVYNLRDRSNIKKPLRYDNSAFFVVESDPVNFKEAVESQNSEKWVEAMNNEMESLEQNGTCSRQKLMLKGYSDADYAGDLDTRRSTSGSVFTLGSGSIAWSSRRQQCVSLSTTESEYIALSQAVQELTWLKLFLGELLDQPKMVPTMYGDNQITISKVFGFGLPLSKQFQQINIDLKLAMDLAQDTLIELEDYRNHAQKNFEVIFLAAKKIADKFNVTMTIPRINKRQVHRINVQTNNPEEYFRISVFIPYLDSFISQLKSRFLNHIDILSSFHSLFDENSTKEEFKKLAVFYEEDLNGNNSIIEEFQLWQRKLKKLEIKPKNSIDALKLCNADIYPGVNKLFQIFSTLPISTASNERIFSSLKRIKTYLRNTISEKRLNGLAMLNIHRDVEITVDEVIEDLAKKSRRLEFIL</sequence>
<dbReference type="Pfam" id="PF25597">
    <property type="entry name" value="SH3_retrovirus"/>
    <property type="match status" value="1"/>
</dbReference>
<keyword evidence="16" id="KW-0862">Zinc</keyword>
<dbReference type="InterPro" id="IPR036397">
    <property type="entry name" value="RNaseH_sf"/>
</dbReference>
<keyword evidence="6" id="KW-0547">Nucleotide-binding</keyword>
<dbReference type="Gene3D" id="4.10.60.10">
    <property type="entry name" value="Zinc finger, CCHC-type"/>
    <property type="match status" value="1"/>
</dbReference>
<keyword evidence="9" id="KW-0067">ATP-binding</keyword>
<keyword evidence="16" id="KW-0863">Zinc-finger</keyword>
<evidence type="ECO:0000256" key="3">
    <source>
        <dbReference type="ARBA" id="ARBA00022670"/>
    </source>
</evidence>
<dbReference type="AlphaFoldDB" id="A0AAV0XR85"/>
<dbReference type="InterPro" id="IPR001584">
    <property type="entry name" value="Integrase_cat-core"/>
</dbReference>
<dbReference type="GO" id="GO:0015074">
    <property type="term" value="P:DNA integration"/>
    <property type="evidence" value="ECO:0007669"/>
    <property type="project" value="UniProtKB-KW"/>
</dbReference>
<evidence type="ECO:0000256" key="4">
    <source>
        <dbReference type="ARBA" id="ARBA00022722"/>
    </source>
</evidence>
<evidence type="ECO:0000256" key="15">
    <source>
        <dbReference type="ARBA" id="ARBA00023172"/>
    </source>
</evidence>
<accession>A0AAV0XR85</accession>
<dbReference type="GO" id="GO:0046983">
    <property type="term" value="F:protein dimerization activity"/>
    <property type="evidence" value="ECO:0007669"/>
    <property type="project" value="InterPro"/>
</dbReference>
<proteinExistence type="predicted"/>
<evidence type="ECO:0000256" key="5">
    <source>
        <dbReference type="ARBA" id="ARBA00022723"/>
    </source>
</evidence>
<keyword evidence="5" id="KW-0479">Metal-binding</keyword>
<dbReference type="Pfam" id="PF22936">
    <property type="entry name" value="Pol_BBD"/>
    <property type="match status" value="1"/>
</dbReference>
<dbReference type="SUPFAM" id="SSF57756">
    <property type="entry name" value="Retrovirus zinc finger-like domains"/>
    <property type="match status" value="1"/>
</dbReference>
<dbReference type="Pfam" id="PF00665">
    <property type="entry name" value="rve"/>
    <property type="match status" value="1"/>
</dbReference>
<dbReference type="EMBL" id="CARXXK010000351">
    <property type="protein sequence ID" value="CAI6370432.1"/>
    <property type="molecule type" value="Genomic_DNA"/>
</dbReference>
<evidence type="ECO:0000256" key="11">
    <source>
        <dbReference type="ARBA" id="ARBA00022908"/>
    </source>
</evidence>
<dbReference type="InterPro" id="IPR001878">
    <property type="entry name" value="Znf_CCHC"/>
</dbReference>
<feature type="coiled-coil region" evidence="17">
    <location>
        <begin position="792"/>
        <end position="819"/>
    </location>
</feature>
<name>A0AAV0XR85_9HEMI</name>
<dbReference type="GO" id="GO:0005524">
    <property type="term" value="F:ATP binding"/>
    <property type="evidence" value="ECO:0007669"/>
    <property type="project" value="UniProtKB-KW"/>
</dbReference>
<keyword evidence="15" id="KW-0233">DNA recombination</keyword>
<dbReference type="Pfam" id="PF00098">
    <property type="entry name" value="zf-CCHC"/>
    <property type="match status" value="1"/>
</dbReference>
<evidence type="ECO:0000256" key="9">
    <source>
        <dbReference type="ARBA" id="ARBA00022840"/>
    </source>
</evidence>
<dbReference type="GO" id="GO:0003676">
    <property type="term" value="F:nucleic acid binding"/>
    <property type="evidence" value="ECO:0007669"/>
    <property type="project" value="InterPro"/>
</dbReference>
<evidence type="ECO:0000259" key="18">
    <source>
        <dbReference type="PROSITE" id="PS50158"/>
    </source>
</evidence>
<evidence type="ECO:0000256" key="2">
    <source>
        <dbReference type="ARBA" id="ARBA00022612"/>
    </source>
</evidence>
<dbReference type="InterPro" id="IPR012337">
    <property type="entry name" value="RNaseH-like_sf"/>
</dbReference>
<evidence type="ECO:0000256" key="1">
    <source>
        <dbReference type="ARBA" id="ARBA00002180"/>
    </source>
</evidence>
<evidence type="ECO:0000256" key="14">
    <source>
        <dbReference type="ARBA" id="ARBA00023113"/>
    </source>
</evidence>
<evidence type="ECO:0000256" key="16">
    <source>
        <dbReference type="PROSITE-ProRule" id="PRU00047"/>
    </source>
</evidence>
<dbReference type="Pfam" id="PF13976">
    <property type="entry name" value="gag_pre-integrs"/>
    <property type="match status" value="1"/>
</dbReference>
<dbReference type="GO" id="GO:0008233">
    <property type="term" value="F:peptidase activity"/>
    <property type="evidence" value="ECO:0007669"/>
    <property type="project" value="UniProtKB-KW"/>
</dbReference>
<evidence type="ECO:0000259" key="19">
    <source>
        <dbReference type="PROSITE" id="PS50994"/>
    </source>
</evidence>
<evidence type="ECO:0000256" key="12">
    <source>
        <dbReference type="ARBA" id="ARBA00022918"/>
    </source>
</evidence>
<dbReference type="PROSITE" id="PS50158">
    <property type="entry name" value="ZF_CCHC"/>
    <property type="match status" value="1"/>
</dbReference>
<dbReference type="PANTHER" id="PTHR42648">
    <property type="entry name" value="TRANSPOSASE, PUTATIVE-RELATED"/>
    <property type="match status" value="1"/>
</dbReference>
<keyword evidence="8" id="KW-0378">Hydrolase</keyword>
<dbReference type="Proteomes" id="UP001160148">
    <property type="component" value="Unassembled WGS sequence"/>
</dbReference>
<keyword evidence="13" id="KW-0239">DNA-directed DNA polymerase</keyword>
<dbReference type="GO" id="GO:0003964">
    <property type="term" value="F:RNA-directed DNA polymerase activity"/>
    <property type="evidence" value="ECO:0007669"/>
    <property type="project" value="UniProtKB-KW"/>
</dbReference>
<keyword evidence="7" id="KW-0255">Endonuclease</keyword>
<dbReference type="InterPro" id="IPR008906">
    <property type="entry name" value="HATC_C_dom"/>
</dbReference>
<evidence type="ECO:0000256" key="7">
    <source>
        <dbReference type="ARBA" id="ARBA00022759"/>
    </source>
</evidence>
<dbReference type="PANTHER" id="PTHR42648:SF11">
    <property type="entry name" value="TRANSPOSON TY4-P GAG-POL POLYPROTEIN"/>
    <property type="match status" value="1"/>
</dbReference>
<organism evidence="20 21">
    <name type="scientific">Macrosiphum euphorbiae</name>
    <name type="common">potato aphid</name>
    <dbReference type="NCBI Taxonomy" id="13131"/>
    <lineage>
        <taxon>Eukaryota</taxon>
        <taxon>Metazoa</taxon>
        <taxon>Ecdysozoa</taxon>
        <taxon>Arthropoda</taxon>
        <taxon>Hexapoda</taxon>
        <taxon>Insecta</taxon>
        <taxon>Pterygota</taxon>
        <taxon>Neoptera</taxon>
        <taxon>Paraneoptera</taxon>
        <taxon>Hemiptera</taxon>
        <taxon>Sternorrhyncha</taxon>
        <taxon>Aphidomorpha</taxon>
        <taxon>Aphidoidea</taxon>
        <taxon>Aphididae</taxon>
        <taxon>Macrosiphini</taxon>
        <taxon>Macrosiphum</taxon>
    </lineage>
</organism>
<dbReference type="Gene3D" id="3.30.420.10">
    <property type="entry name" value="Ribonuclease H-like superfamily/Ribonuclease H"/>
    <property type="match status" value="1"/>
</dbReference>
<dbReference type="GO" id="GO:0006310">
    <property type="term" value="P:DNA recombination"/>
    <property type="evidence" value="ECO:0007669"/>
    <property type="project" value="UniProtKB-KW"/>
</dbReference>
<feature type="domain" description="CCHC-type" evidence="18">
    <location>
        <begin position="216"/>
        <end position="231"/>
    </location>
</feature>
<evidence type="ECO:0000256" key="17">
    <source>
        <dbReference type="SAM" id="Coils"/>
    </source>
</evidence>
<evidence type="ECO:0000313" key="21">
    <source>
        <dbReference type="Proteomes" id="UP001160148"/>
    </source>
</evidence>
<keyword evidence="10" id="KW-0460">Magnesium</keyword>
<keyword evidence="21" id="KW-1185">Reference proteome</keyword>
<evidence type="ECO:0000256" key="10">
    <source>
        <dbReference type="ARBA" id="ARBA00022842"/>
    </source>
</evidence>
<evidence type="ECO:0000256" key="6">
    <source>
        <dbReference type="ARBA" id="ARBA00022741"/>
    </source>
</evidence>
<keyword evidence="13" id="KW-0808">Transferase</keyword>
<dbReference type="GO" id="GO:0008270">
    <property type="term" value="F:zinc ion binding"/>
    <property type="evidence" value="ECO:0007669"/>
    <property type="project" value="UniProtKB-KW"/>
</dbReference>
<comment type="caution">
    <text evidence="20">The sequence shown here is derived from an EMBL/GenBank/DDBJ whole genome shotgun (WGS) entry which is preliminary data.</text>
</comment>